<gene>
    <name evidence="1" type="ORF">KTS45_08605</name>
</gene>
<evidence type="ECO:0000313" key="2">
    <source>
        <dbReference type="Proteomes" id="UP000766550"/>
    </source>
</evidence>
<dbReference type="AlphaFoldDB" id="A0A8J7Y4F4"/>
<organism evidence="1 2">
    <name type="scientific">Haloarcula limicola</name>
    <dbReference type="NCBI Taxonomy" id="1429915"/>
    <lineage>
        <taxon>Archaea</taxon>
        <taxon>Methanobacteriati</taxon>
        <taxon>Methanobacteriota</taxon>
        <taxon>Stenosarchaea group</taxon>
        <taxon>Halobacteria</taxon>
        <taxon>Halobacteriales</taxon>
        <taxon>Haloarculaceae</taxon>
        <taxon>Haloarcula</taxon>
    </lineage>
</organism>
<dbReference type="RefSeq" id="WP_164509629.1">
    <property type="nucleotide sequence ID" value="NZ_JAHQXF010000001.1"/>
</dbReference>
<dbReference type="OrthoDB" id="295069at2157"/>
<keyword evidence="2" id="KW-1185">Reference proteome</keyword>
<comment type="caution">
    <text evidence="1">The sequence shown here is derived from an EMBL/GenBank/DDBJ whole genome shotgun (WGS) entry which is preliminary data.</text>
</comment>
<accession>A0A8J7Y4F4</accession>
<evidence type="ECO:0000313" key="1">
    <source>
        <dbReference type="EMBL" id="MBV0924260.1"/>
    </source>
</evidence>
<name>A0A8J7Y4F4_9EURY</name>
<dbReference type="Gene3D" id="4.10.1060.50">
    <property type="match status" value="1"/>
</dbReference>
<reference evidence="1 2" key="1">
    <citation type="submission" date="2021-06" db="EMBL/GenBank/DDBJ databases">
        <title>New haloarchaea isolates fom saline soil.</title>
        <authorList>
            <person name="Duran-Viseras A."/>
            <person name="Sanchez-Porro C.S."/>
            <person name="Ventosa A."/>
        </authorList>
    </citation>
    <scope>NUCLEOTIDE SEQUENCE [LARGE SCALE GENOMIC DNA]</scope>
    <source>
        <strain evidence="1 2">JCM 183640</strain>
    </source>
</reference>
<dbReference type="EMBL" id="JAHQXF010000001">
    <property type="protein sequence ID" value="MBV0924260.1"/>
    <property type="molecule type" value="Genomic_DNA"/>
</dbReference>
<dbReference type="Proteomes" id="UP000766550">
    <property type="component" value="Unassembled WGS sequence"/>
</dbReference>
<protein>
    <submittedName>
        <fullName evidence="1">Uncharacterized protein</fullName>
    </submittedName>
</protein>
<proteinExistence type="predicted"/>
<dbReference type="InterPro" id="IPR038587">
    <property type="entry name" value="Ribosomal_eL40_sf"/>
</dbReference>
<sequence>MSVIGLLRSVLRGARSCIVYECRMCGMKMPQHSEICHQCGSTEIARYDLC</sequence>